<dbReference type="AlphaFoldDB" id="B3S2R9"/>
<dbReference type="InterPro" id="IPR052087">
    <property type="entry name" value="RRP12"/>
</dbReference>
<keyword evidence="2" id="KW-1185">Reference proteome</keyword>
<dbReference type="PhylomeDB" id="B3S2R9"/>
<protein>
    <recommendedName>
        <fullName evidence="3">Ribosomal RNA-processing protein 12-like conserved domain-containing protein</fullName>
    </recommendedName>
</protein>
<dbReference type="PANTHER" id="PTHR48287">
    <property type="entry name" value="ARM REPEAT SUPERFAMILY PROTEIN"/>
    <property type="match status" value="1"/>
</dbReference>
<dbReference type="eggNOG" id="KOG1248">
    <property type="taxonomic scope" value="Eukaryota"/>
</dbReference>
<dbReference type="Proteomes" id="UP000009022">
    <property type="component" value="Unassembled WGS sequence"/>
</dbReference>
<sequence>MEYKNNGHELQATVYKTLFIQTFRSIARTLGEALTNKELSQIVCQAIRLLIQTSCKNVKIKNHHACTLLKLLEFIYFWPAKRRSLLDLAAMMIKVLDTAAINNLYGCIIHYLKAIWCTKEVSTKARHSAYALIVEMGRAINRLTNGSEKEIVPRPLIGNLVNTIIIVLQSKSRELIVVAFPRDVVMPYLGMIIQAIADWSSDIKRHFRFKTKILFQRMITKFSYDIITKLAPENCQKVLNNIKKACNRAKRKKLHSRNKNNPKECKLNVKSTSIQSFEDLLNDSEDDDVNDTKTEKRARTKNKLNVKGKAAWINESEYEGPIDFLDASVNQKILVTDPKSFIKEDHLYPSKKKFKRIPKRKRLADIASVTIDANNDRKSEVSFRYDTTSDPFNKKIKKNNPSIGIGYRSKKARGDMMSANRYEPYAYIPMNKQNLNKRKRLKLAGQYRGIVRAAKHSTTTANNRDKLRGKMVIQQRKNISNL</sequence>
<dbReference type="CTD" id="6755747"/>
<evidence type="ECO:0000313" key="1">
    <source>
        <dbReference type="EMBL" id="EDV22837.1"/>
    </source>
</evidence>
<dbReference type="KEGG" id="tad:TRIADDRAFT_58459"/>
<dbReference type="OrthoDB" id="2192888at2759"/>
<dbReference type="STRING" id="10228.B3S2R9"/>
<accession>B3S2R9</accession>
<dbReference type="GO" id="GO:0016020">
    <property type="term" value="C:membrane"/>
    <property type="evidence" value="ECO:0000318"/>
    <property type="project" value="GO_Central"/>
</dbReference>
<dbReference type="EMBL" id="DS985248">
    <property type="protein sequence ID" value="EDV22837.1"/>
    <property type="molecule type" value="Genomic_DNA"/>
</dbReference>
<evidence type="ECO:0008006" key="3">
    <source>
        <dbReference type="Google" id="ProtNLM"/>
    </source>
</evidence>
<gene>
    <name evidence="1" type="ORF">TRIADDRAFT_58459</name>
</gene>
<dbReference type="HOGENOM" id="CLU_566642_0_0_1"/>
<dbReference type="RefSeq" id="XP_002114703.1">
    <property type="nucleotide sequence ID" value="XM_002114667.1"/>
</dbReference>
<proteinExistence type="predicted"/>
<organism evidence="1 2">
    <name type="scientific">Trichoplax adhaerens</name>
    <name type="common">Trichoplax reptans</name>
    <dbReference type="NCBI Taxonomy" id="10228"/>
    <lineage>
        <taxon>Eukaryota</taxon>
        <taxon>Metazoa</taxon>
        <taxon>Placozoa</taxon>
        <taxon>Uniplacotomia</taxon>
        <taxon>Trichoplacea</taxon>
        <taxon>Trichoplacidae</taxon>
        <taxon>Trichoplax</taxon>
    </lineage>
</organism>
<dbReference type="GeneID" id="6755747"/>
<dbReference type="SUPFAM" id="SSF48371">
    <property type="entry name" value="ARM repeat"/>
    <property type="match status" value="1"/>
</dbReference>
<dbReference type="InterPro" id="IPR016024">
    <property type="entry name" value="ARM-type_fold"/>
</dbReference>
<reference evidence="1 2" key="1">
    <citation type="journal article" date="2008" name="Nature">
        <title>The Trichoplax genome and the nature of placozoans.</title>
        <authorList>
            <person name="Srivastava M."/>
            <person name="Begovic E."/>
            <person name="Chapman J."/>
            <person name="Putnam N.H."/>
            <person name="Hellsten U."/>
            <person name="Kawashima T."/>
            <person name="Kuo A."/>
            <person name="Mitros T."/>
            <person name="Salamov A."/>
            <person name="Carpenter M.L."/>
            <person name="Signorovitch A.Y."/>
            <person name="Moreno M.A."/>
            <person name="Kamm K."/>
            <person name="Grimwood J."/>
            <person name="Schmutz J."/>
            <person name="Shapiro H."/>
            <person name="Grigoriev I.V."/>
            <person name="Buss L.W."/>
            <person name="Schierwater B."/>
            <person name="Dellaporta S.L."/>
            <person name="Rokhsar D.S."/>
        </authorList>
    </citation>
    <scope>NUCLEOTIDE SEQUENCE [LARGE SCALE GENOMIC DNA]</scope>
    <source>
        <strain evidence="1 2">Grell-BS-1999</strain>
    </source>
</reference>
<dbReference type="InParanoid" id="B3S2R9"/>
<evidence type="ECO:0000313" key="2">
    <source>
        <dbReference type="Proteomes" id="UP000009022"/>
    </source>
</evidence>
<dbReference type="PANTHER" id="PTHR48287:SF1">
    <property type="entry name" value="ARM REPEAT SUPERFAMILY PROTEIN"/>
    <property type="match status" value="1"/>
</dbReference>
<name>B3S2R9_TRIAD</name>